<evidence type="ECO:0000256" key="3">
    <source>
        <dbReference type="RuleBase" id="RU000363"/>
    </source>
</evidence>
<accession>A0ABT1YG85</accession>
<dbReference type="PANTHER" id="PTHR43976">
    <property type="entry name" value="SHORT CHAIN DEHYDROGENASE"/>
    <property type="match status" value="1"/>
</dbReference>
<dbReference type="EMBL" id="JANQBD010000008">
    <property type="protein sequence ID" value="MCR8632206.1"/>
    <property type="molecule type" value="Genomic_DNA"/>
</dbReference>
<dbReference type="Proteomes" id="UP001300012">
    <property type="component" value="Unassembled WGS sequence"/>
</dbReference>
<dbReference type="PRINTS" id="PR00081">
    <property type="entry name" value="GDHRDH"/>
</dbReference>
<gene>
    <name evidence="4" type="ORF">NV381_13420</name>
</gene>
<dbReference type="InterPro" id="IPR051911">
    <property type="entry name" value="SDR_oxidoreductase"/>
</dbReference>
<protein>
    <submittedName>
        <fullName evidence="4">Oxidoreductase</fullName>
    </submittedName>
</protein>
<name>A0ABT1YG85_9BACL</name>
<dbReference type="SUPFAM" id="SSF51735">
    <property type="entry name" value="NAD(P)-binding Rossmann-fold domains"/>
    <property type="match status" value="1"/>
</dbReference>
<keyword evidence="2" id="KW-0560">Oxidoreductase</keyword>
<comment type="caution">
    <text evidence="4">The sequence shown here is derived from an EMBL/GenBank/DDBJ whole genome shotgun (WGS) entry which is preliminary data.</text>
</comment>
<dbReference type="PANTHER" id="PTHR43976:SF16">
    <property type="entry name" value="SHORT-CHAIN DEHYDROGENASE_REDUCTASE FAMILY PROTEIN"/>
    <property type="match status" value="1"/>
</dbReference>
<dbReference type="CDD" id="cd05374">
    <property type="entry name" value="17beta-HSD-like_SDR_c"/>
    <property type="match status" value="1"/>
</dbReference>
<evidence type="ECO:0000313" key="4">
    <source>
        <dbReference type="EMBL" id="MCR8632206.1"/>
    </source>
</evidence>
<dbReference type="RefSeq" id="WP_258213794.1">
    <property type="nucleotide sequence ID" value="NZ_JANQBD010000008.1"/>
</dbReference>
<dbReference type="InterPro" id="IPR036291">
    <property type="entry name" value="NAD(P)-bd_dom_sf"/>
</dbReference>
<reference evidence="4 5" key="1">
    <citation type="submission" date="2022-08" db="EMBL/GenBank/DDBJ databases">
        <title>Paenibacillus endoradicis sp. nov., Paenibacillus radicibacter sp. nov and Paenibacillus pararadicis sp. nov., three cold-adapted plant growth-promoting bacteria isolated from root of Larix gmelinii in Great Khingan.</title>
        <authorList>
            <person name="Xue H."/>
        </authorList>
    </citation>
    <scope>NUCLEOTIDE SEQUENCE [LARGE SCALE GENOMIC DNA]</scope>
    <source>
        <strain evidence="4 5">N5-1-1-5</strain>
    </source>
</reference>
<dbReference type="NCBIfam" id="NF004824">
    <property type="entry name" value="PRK06180.1"/>
    <property type="match status" value="1"/>
</dbReference>
<dbReference type="InterPro" id="IPR020904">
    <property type="entry name" value="Sc_DH/Rdtase_CS"/>
</dbReference>
<comment type="similarity">
    <text evidence="1 3">Belongs to the short-chain dehydrogenases/reductases (SDR) family.</text>
</comment>
<dbReference type="PRINTS" id="PR00080">
    <property type="entry name" value="SDRFAMILY"/>
</dbReference>
<proteinExistence type="inferred from homology"/>
<evidence type="ECO:0000256" key="2">
    <source>
        <dbReference type="ARBA" id="ARBA00023002"/>
    </source>
</evidence>
<dbReference type="Gene3D" id="3.40.50.720">
    <property type="entry name" value="NAD(P)-binding Rossmann-like Domain"/>
    <property type="match status" value="1"/>
</dbReference>
<sequence>MSDQKVWFITGASRGLGFEIAKAVLASGNKVVATSRNIQELSAIGNLGDANDILLTRLDVTNEREAKDAARLAIETFGRIDVLVNNAGYGLLSAIEEASDIEIRQLYEVNVFGLLHVTRAILPYLRKQRSGHVINMSSGGGLSGTVGWGLYGSTKFAVEGITETLALELAPLGIHATAIEPGFFRTNFLDGTSLAQSKTEIEDYAETVGKMRTLATQFNKLQPGDPAKLAQAILSVANVEYPPVHLPLGNDTLAAYRAKTDAFQKEIQGWLDVITNTDYDEIIS</sequence>
<evidence type="ECO:0000256" key="1">
    <source>
        <dbReference type="ARBA" id="ARBA00006484"/>
    </source>
</evidence>
<dbReference type="Pfam" id="PF00106">
    <property type="entry name" value="adh_short"/>
    <property type="match status" value="1"/>
</dbReference>
<dbReference type="PROSITE" id="PS00061">
    <property type="entry name" value="ADH_SHORT"/>
    <property type="match status" value="1"/>
</dbReference>
<dbReference type="InterPro" id="IPR002347">
    <property type="entry name" value="SDR_fam"/>
</dbReference>
<keyword evidence="5" id="KW-1185">Reference proteome</keyword>
<organism evidence="4 5">
    <name type="scientific">Paenibacillus radicis</name>
    <name type="common">ex Xue et al. 2023</name>
    <dbReference type="NCBI Taxonomy" id="2972489"/>
    <lineage>
        <taxon>Bacteria</taxon>
        <taxon>Bacillati</taxon>
        <taxon>Bacillota</taxon>
        <taxon>Bacilli</taxon>
        <taxon>Bacillales</taxon>
        <taxon>Paenibacillaceae</taxon>
        <taxon>Paenibacillus</taxon>
    </lineage>
</organism>
<evidence type="ECO:0000313" key="5">
    <source>
        <dbReference type="Proteomes" id="UP001300012"/>
    </source>
</evidence>